<dbReference type="EMBL" id="FRAF01000007">
    <property type="protein sequence ID" value="SHK00825.1"/>
    <property type="molecule type" value="Genomic_DNA"/>
</dbReference>
<dbReference type="STRING" id="1830138.SAMN05443507_10729"/>
<organism evidence="1 2">
    <name type="scientific">Alicyclobacillus tolerans</name>
    <dbReference type="NCBI Taxonomy" id="90970"/>
    <lineage>
        <taxon>Bacteria</taxon>
        <taxon>Bacillati</taxon>
        <taxon>Bacillota</taxon>
        <taxon>Bacilli</taxon>
        <taxon>Bacillales</taxon>
        <taxon>Alicyclobacillaceae</taxon>
        <taxon>Alicyclobacillus</taxon>
    </lineage>
</organism>
<evidence type="ECO:0000313" key="2">
    <source>
        <dbReference type="Proteomes" id="UP000184016"/>
    </source>
</evidence>
<gene>
    <name evidence="1" type="ORF">SAMN05443507_10729</name>
</gene>
<sequence>MRKILVVSQRTIEMEKMATFLDSQSFAPIYPKDILEDPIDPPFDHHGMDETHHTEIEEWVGQIHWETGMAVWYMQSSLEFQHSVSKASEWLPIHADYEQDLLERLNNPDWELKKIYLHNCAVNELGCPFVREDTFAVRNCPAVSADHTQKWPFPQTDFVITMENSLVDPLQYAFQQFLLESEMLGQDDF</sequence>
<dbReference type="RefSeq" id="WP_072873503.1">
    <property type="nucleotide sequence ID" value="NZ_FRAF01000007.1"/>
</dbReference>
<protein>
    <submittedName>
        <fullName evidence="1">Uncharacterized protein</fullName>
    </submittedName>
</protein>
<proteinExistence type="predicted"/>
<dbReference type="Proteomes" id="UP000184016">
    <property type="component" value="Unassembled WGS sequence"/>
</dbReference>
<keyword evidence="2" id="KW-1185">Reference proteome</keyword>
<reference evidence="2" key="1">
    <citation type="submission" date="2016-11" db="EMBL/GenBank/DDBJ databases">
        <authorList>
            <person name="Varghese N."/>
            <person name="Submissions S."/>
        </authorList>
    </citation>
    <scope>NUCLEOTIDE SEQUENCE [LARGE SCALE GENOMIC DNA]</scope>
    <source>
        <strain evidence="2">USBA-503</strain>
    </source>
</reference>
<dbReference type="AlphaFoldDB" id="A0A1M6NYM1"/>
<accession>A0A1M6NYM1</accession>
<evidence type="ECO:0000313" key="1">
    <source>
        <dbReference type="EMBL" id="SHK00825.1"/>
    </source>
</evidence>
<name>A0A1M6NYM1_9BACL</name>